<sequence length="586" mass="65328">MLAACVLRRHSRQLGRPLSRALSTSAARRISPTYALCLKQVPDNMWINPPVPESLAKAEPTWPSRLPSSGSEANSEVIRSLTSLDEYMEEMYTESLRTSGPILRGTDEVRFGRKYLGMAELPRKITQAMGSLLAAYRPQALRSDYLRLADALRSTGQVTPEGKGKGRKVQAGKREQEKQEVLEEMDMLKPLPGERIQVIIPGSRPPPESLVKPGTRLKPHTLEYGANESAAYLATMTPGTYGVMYNVLDELASRLPGFSPLSVLDFGCGPAPALWALPQTFPTVQAYRGIDISEDMLLLAEPLAAHIEDGPADVSFTRYLAPGKQTSDLVLAGFVLSELPTDAMRTAMVESLWEHTRDTLVLVDRGTPDAARIISEARAHILGLEAPAHTVAPIPNDLPDPTLGTTQWLHFSQRVQRPTFTMRTKHSLSNIEDLGYSYVVLRRGARPEQPAPLDRSQELPVSLAEAQANPDRYLPDGLLRKTKERLAEEAYGWPRIVLPPIKRKGHVLVDMCTTEGKIERWVYTKSHNKQAYRDARKASWGDLFPHKPKSTSRRPFFTPDDKESSGESSEPKKSRKARRSDRFRDE</sequence>
<comment type="subcellular location">
    <subcellularLocation>
        <location evidence="1">Mitochondrion</location>
    </subcellularLocation>
</comment>
<name>A0A9W7XYM9_9FUNG</name>
<dbReference type="GO" id="GO:0003735">
    <property type="term" value="F:structural constituent of ribosome"/>
    <property type="evidence" value="ECO:0007669"/>
    <property type="project" value="TreeGrafter"/>
</dbReference>
<accession>A0A9W7XYM9</accession>
<evidence type="ECO:0000256" key="4">
    <source>
        <dbReference type="ARBA" id="ARBA00023004"/>
    </source>
</evidence>
<dbReference type="InterPro" id="IPR015324">
    <property type="entry name" value="Ribosomal_Rsm22-like"/>
</dbReference>
<dbReference type="Proteomes" id="UP001149813">
    <property type="component" value="Unassembled WGS sequence"/>
</dbReference>
<feature type="region of interest" description="Disordered" evidence="8">
    <location>
        <begin position="541"/>
        <end position="586"/>
    </location>
</feature>
<evidence type="ECO:0000256" key="7">
    <source>
        <dbReference type="ARBA" id="ARBA00045681"/>
    </source>
</evidence>
<keyword evidence="10" id="KW-1185">Reference proteome</keyword>
<dbReference type="PANTHER" id="PTHR13184:SF5">
    <property type="entry name" value="METHYLTRANSFERASE-LIKE PROTEIN 17, MITOCHONDRIAL"/>
    <property type="match status" value="1"/>
</dbReference>
<evidence type="ECO:0000256" key="5">
    <source>
        <dbReference type="ARBA" id="ARBA00023014"/>
    </source>
</evidence>
<dbReference type="GO" id="GO:0005763">
    <property type="term" value="C:mitochondrial small ribosomal subunit"/>
    <property type="evidence" value="ECO:0007669"/>
    <property type="project" value="TreeGrafter"/>
</dbReference>
<dbReference type="GO" id="GO:0046872">
    <property type="term" value="F:metal ion binding"/>
    <property type="evidence" value="ECO:0007669"/>
    <property type="project" value="UniProtKB-KW"/>
</dbReference>
<evidence type="ECO:0000256" key="2">
    <source>
        <dbReference type="ARBA" id="ARBA00022723"/>
    </source>
</evidence>
<keyword evidence="6" id="KW-0496">Mitochondrion</keyword>
<dbReference type="PANTHER" id="PTHR13184">
    <property type="entry name" value="37S RIBOSOMAL PROTEIN S22"/>
    <property type="match status" value="1"/>
</dbReference>
<gene>
    <name evidence="9" type="primary">RSM22</name>
    <name evidence="9" type="ORF">LPJ53_002187</name>
</gene>
<keyword evidence="9" id="KW-0687">Ribonucleoprotein</keyword>
<organism evidence="9 10">
    <name type="scientific">Coemansia erecta</name>
    <dbReference type="NCBI Taxonomy" id="147472"/>
    <lineage>
        <taxon>Eukaryota</taxon>
        <taxon>Fungi</taxon>
        <taxon>Fungi incertae sedis</taxon>
        <taxon>Zoopagomycota</taxon>
        <taxon>Kickxellomycotina</taxon>
        <taxon>Kickxellomycetes</taxon>
        <taxon>Kickxellales</taxon>
        <taxon>Kickxellaceae</taxon>
        <taxon>Coemansia</taxon>
    </lineage>
</organism>
<dbReference type="GO" id="GO:0008168">
    <property type="term" value="F:methyltransferase activity"/>
    <property type="evidence" value="ECO:0007669"/>
    <property type="project" value="InterPro"/>
</dbReference>
<reference evidence="9" key="1">
    <citation type="submission" date="2022-07" db="EMBL/GenBank/DDBJ databases">
        <title>Phylogenomic reconstructions and comparative analyses of Kickxellomycotina fungi.</title>
        <authorList>
            <person name="Reynolds N.K."/>
            <person name="Stajich J.E."/>
            <person name="Barry K."/>
            <person name="Grigoriev I.V."/>
            <person name="Crous P."/>
            <person name="Smith M.E."/>
        </authorList>
    </citation>
    <scope>NUCLEOTIDE SEQUENCE</scope>
    <source>
        <strain evidence="9">NBRC 32514</strain>
    </source>
</reference>
<dbReference type="AlphaFoldDB" id="A0A9W7XYM9"/>
<proteinExistence type="predicted"/>
<comment type="function">
    <text evidence="7">Mitochondrial ribosome (mitoribosome) assembly factor. Binds at the interface of the head and body domains of the mitochondrial small ribosomal subunit (mt-SSU), occluding the mRNA channel and preventing compaction of the head domain towards the body. Probable inactive methyltransferase: retains the characteristic folding and ability to bind S-adenosyl-L-methionine, but it probably lost its methyltransferase activity.</text>
</comment>
<dbReference type="GO" id="GO:0051536">
    <property type="term" value="F:iron-sulfur cluster binding"/>
    <property type="evidence" value="ECO:0007669"/>
    <property type="project" value="UniProtKB-KW"/>
</dbReference>
<feature type="region of interest" description="Disordered" evidence="8">
    <location>
        <begin position="156"/>
        <end position="178"/>
    </location>
</feature>
<dbReference type="Pfam" id="PF09243">
    <property type="entry name" value="Rsm22"/>
    <property type="match status" value="1"/>
</dbReference>
<dbReference type="EMBL" id="JANBOJ010000065">
    <property type="protein sequence ID" value="KAJ1723479.1"/>
    <property type="molecule type" value="Genomic_DNA"/>
</dbReference>
<evidence type="ECO:0000313" key="9">
    <source>
        <dbReference type="EMBL" id="KAJ1723479.1"/>
    </source>
</evidence>
<keyword evidence="9" id="KW-0689">Ribosomal protein</keyword>
<protein>
    <submittedName>
        <fullName evidence="9">37S ribosomal protein S22</fullName>
    </submittedName>
</protein>
<dbReference type="SUPFAM" id="SSF53335">
    <property type="entry name" value="S-adenosyl-L-methionine-dependent methyltransferases"/>
    <property type="match status" value="1"/>
</dbReference>
<comment type="caution">
    <text evidence="9">The sequence shown here is derived from an EMBL/GenBank/DDBJ whole genome shotgun (WGS) entry which is preliminary data.</text>
</comment>
<dbReference type="InterPro" id="IPR052571">
    <property type="entry name" value="Mt_RNA_Methyltransferase"/>
</dbReference>
<keyword evidence="5" id="KW-0411">Iron-sulfur</keyword>
<evidence type="ECO:0000256" key="6">
    <source>
        <dbReference type="ARBA" id="ARBA00023128"/>
    </source>
</evidence>
<evidence type="ECO:0000313" key="10">
    <source>
        <dbReference type="Proteomes" id="UP001149813"/>
    </source>
</evidence>
<keyword evidence="3" id="KW-0809">Transit peptide</keyword>
<feature type="compositionally biased region" description="Basic and acidic residues" evidence="8">
    <location>
        <begin position="559"/>
        <end position="572"/>
    </location>
</feature>
<dbReference type="GO" id="GO:0006412">
    <property type="term" value="P:translation"/>
    <property type="evidence" value="ECO:0007669"/>
    <property type="project" value="InterPro"/>
</dbReference>
<dbReference type="InterPro" id="IPR029063">
    <property type="entry name" value="SAM-dependent_MTases_sf"/>
</dbReference>
<evidence type="ECO:0000256" key="3">
    <source>
        <dbReference type="ARBA" id="ARBA00022946"/>
    </source>
</evidence>
<evidence type="ECO:0000256" key="8">
    <source>
        <dbReference type="SAM" id="MobiDB-lite"/>
    </source>
</evidence>
<dbReference type="Gene3D" id="3.40.50.150">
    <property type="entry name" value="Vaccinia Virus protein VP39"/>
    <property type="match status" value="1"/>
</dbReference>
<dbReference type="OrthoDB" id="421327at2759"/>
<evidence type="ECO:0000256" key="1">
    <source>
        <dbReference type="ARBA" id="ARBA00004173"/>
    </source>
</evidence>
<keyword evidence="2" id="KW-0479">Metal-binding</keyword>
<keyword evidence="4" id="KW-0408">Iron</keyword>